<protein>
    <submittedName>
        <fullName evidence="2">Uma2 family endonuclease</fullName>
    </submittedName>
</protein>
<dbReference type="RefSeq" id="WP_397091820.1">
    <property type="nucleotide sequence ID" value="NZ_JBITGY010000020.1"/>
</dbReference>
<comment type="caution">
    <text evidence="2">The sequence shown here is derived from an EMBL/GenBank/DDBJ whole genome shotgun (WGS) entry which is preliminary data.</text>
</comment>
<dbReference type="GO" id="GO:0004519">
    <property type="term" value="F:endonuclease activity"/>
    <property type="evidence" value="ECO:0007669"/>
    <property type="project" value="UniProtKB-KW"/>
</dbReference>
<proteinExistence type="predicted"/>
<dbReference type="SUPFAM" id="SSF52980">
    <property type="entry name" value="Restriction endonuclease-like"/>
    <property type="match status" value="1"/>
</dbReference>
<reference evidence="2 3" key="1">
    <citation type="submission" date="2024-10" db="EMBL/GenBank/DDBJ databases">
        <title>The Natural Products Discovery Center: Release of the First 8490 Sequenced Strains for Exploring Actinobacteria Biosynthetic Diversity.</title>
        <authorList>
            <person name="Kalkreuter E."/>
            <person name="Kautsar S.A."/>
            <person name="Yang D."/>
            <person name="Bader C.D."/>
            <person name="Teijaro C.N."/>
            <person name="Fluegel L."/>
            <person name="Davis C.M."/>
            <person name="Simpson J.R."/>
            <person name="Lauterbach L."/>
            <person name="Steele A.D."/>
            <person name="Gui C."/>
            <person name="Meng S."/>
            <person name="Li G."/>
            <person name="Viehrig K."/>
            <person name="Ye F."/>
            <person name="Su P."/>
            <person name="Kiefer A.F."/>
            <person name="Nichols A."/>
            <person name="Cepeda A.J."/>
            <person name="Yan W."/>
            <person name="Fan B."/>
            <person name="Jiang Y."/>
            <person name="Adhikari A."/>
            <person name="Zheng C.-J."/>
            <person name="Schuster L."/>
            <person name="Cowan T.M."/>
            <person name="Smanski M.J."/>
            <person name="Chevrette M.G."/>
            <person name="De Carvalho L.P.S."/>
            <person name="Shen B."/>
        </authorList>
    </citation>
    <scope>NUCLEOTIDE SEQUENCE [LARGE SCALE GENOMIC DNA]</scope>
    <source>
        <strain evidence="2 3">NPDC050545</strain>
    </source>
</reference>
<keyword evidence="2" id="KW-0255">Endonuclease</keyword>
<dbReference type="Proteomes" id="UP001612741">
    <property type="component" value="Unassembled WGS sequence"/>
</dbReference>
<dbReference type="PANTHER" id="PTHR35400">
    <property type="entry name" value="SLR1083 PROTEIN"/>
    <property type="match status" value="1"/>
</dbReference>
<dbReference type="EMBL" id="JBITGY010000020">
    <property type="protein sequence ID" value="MFI6505571.1"/>
    <property type="molecule type" value="Genomic_DNA"/>
</dbReference>
<dbReference type="InterPro" id="IPR011335">
    <property type="entry name" value="Restrct_endonuc-II-like"/>
</dbReference>
<accession>A0ABW7ZBY3</accession>
<gene>
    <name evidence="2" type="ORF">ACIBG2_49890</name>
</gene>
<keyword evidence="3" id="KW-1185">Reference proteome</keyword>
<dbReference type="Gene3D" id="3.90.1570.10">
    <property type="entry name" value="tt1808, chain A"/>
    <property type="match status" value="1"/>
</dbReference>
<sequence>MTADLDPLPDWVRPPPEGFQAADLDRLPELPHRAELIDGSLVFPAFQSCFHSVTLSLLQAGLQATVPPGFRVRRDMSVILNRAQRPKPDLSVVAAAACVSRAETFYHAADVSLVTEVVSPDSAIRDRERKPQLYAQAAIPHFWLVENDSGRPVVHVFTLRPAERAYDLTGIHHDRLKLTVPFEIDIDLTEIDTL</sequence>
<keyword evidence="2" id="KW-0378">Hydrolase</keyword>
<dbReference type="InterPro" id="IPR008538">
    <property type="entry name" value="Uma2"/>
</dbReference>
<feature type="domain" description="Putative restriction endonuclease" evidence="1">
    <location>
        <begin position="23"/>
        <end position="182"/>
    </location>
</feature>
<evidence type="ECO:0000313" key="2">
    <source>
        <dbReference type="EMBL" id="MFI6505571.1"/>
    </source>
</evidence>
<dbReference type="PANTHER" id="PTHR35400:SF3">
    <property type="entry name" value="SLL1072 PROTEIN"/>
    <property type="match status" value="1"/>
</dbReference>
<evidence type="ECO:0000313" key="3">
    <source>
        <dbReference type="Proteomes" id="UP001612741"/>
    </source>
</evidence>
<name>A0ABW7ZBY3_9ACTN</name>
<dbReference type="InterPro" id="IPR012296">
    <property type="entry name" value="Nuclease_put_TT1808"/>
</dbReference>
<dbReference type="CDD" id="cd06260">
    <property type="entry name" value="DUF820-like"/>
    <property type="match status" value="1"/>
</dbReference>
<keyword evidence="2" id="KW-0540">Nuclease</keyword>
<dbReference type="Pfam" id="PF05685">
    <property type="entry name" value="Uma2"/>
    <property type="match status" value="1"/>
</dbReference>
<evidence type="ECO:0000259" key="1">
    <source>
        <dbReference type="Pfam" id="PF05685"/>
    </source>
</evidence>
<organism evidence="2 3">
    <name type="scientific">Nonomuraea typhae</name>
    <dbReference type="NCBI Taxonomy" id="2603600"/>
    <lineage>
        <taxon>Bacteria</taxon>
        <taxon>Bacillati</taxon>
        <taxon>Actinomycetota</taxon>
        <taxon>Actinomycetes</taxon>
        <taxon>Streptosporangiales</taxon>
        <taxon>Streptosporangiaceae</taxon>
        <taxon>Nonomuraea</taxon>
    </lineage>
</organism>